<keyword evidence="4" id="KW-0732">Signal</keyword>
<keyword evidence="9" id="KW-1185">Reference proteome</keyword>
<keyword evidence="1 3" id="KW-0378">Hydrolase</keyword>
<dbReference type="GO" id="GO:0000272">
    <property type="term" value="P:polysaccharide catabolic process"/>
    <property type="evidence" value="ECO:0007669"/>
    <property type="project" value="InterPro"/>
</dbReference>
<evidence type="ECO:0000313" key="9">
    <source>
        <dbReference type="Proteomes" id="UP000631312"/>
    </source>
</evidence>
<dbReference type="GO" id="GO:0008422">
    <property type="term" value="F:beta-glucosidase activity"/>
    <property type="evidence" value="ECO:0007669"/>
    <property type="project" value="TreeGrafter"/>
</dbReference>
<dbReference type="PANTHER" id="PTHR31308">
    <property type="match status" value="1"/>
</dbReference>
<comment type="similarity">
    <text evidence="3">Belongs to the glycosyl hydrolase 5 (cellulase A) family.</text>
</comment>
<dbReference type="EMBL" id="JACHNC010000001">
    <property type="protein sequence ID" value="MBB4749844.1"/>
    <property type="molecule type" value="Genomic_DNA"/>
</dbReference>
<evidence type="ECO:0000256" key="3">
    <source>
        <dbReference type="RuleBase" id="RU361153"/>
    </source>
</evidence>
<dbReference type="RefSeq" id="WP_188122100.1">
    <property type="nucleotide sequence ID" value="NZ_BOMP01000201.1"/>
</dbReference>
<evidence type="ECO:0000256" key="1">
    <source>
        <dbReference type="ARBA" id="ARBA00022801"/>
    </source>
</evidence>
<dbReference type="SUPFAM" id="SSF51445">
    <property type="entry name" value="(Trans)glycosidases"/>
    <property type="match status" value="1"/>
</dbReference>
<name>A0A7W7HFY7_9ACTN</name>
<feature type="chain" id="PRO_5031298519" evidence="4">
    <location>
        <begin position="25"/>
        <end position="589"/>
    </location>
</feature>
<organism evidence="7 8">
    <name type="scientific">Actinoplanes lobatus</name>
    <dbReference type="NCBI Taxonomy" id="113568"/>
    <lineage>
        <taxon>Bacteria</taxon>
        <taxon>Bacillati</taxon>
        <taxon>Actinomycetota</taxon>
        <taxon>Actinomycetes</taxon>
        <taxon>Micromonosporales</taxon>
        <taxon>Micromonosporaceae</taxon>
        <taxon>Actinoplanes</taxon>
    </lineage>
</organism>
<evidence type="ECO:0000313" key="6">
    <source>
        <dbReference type="EMBL" id="GIE46345.1"/>
    </source>
</evidence>
<dbReference type="InterPro" id="IPR052066">
    <property type="entry name" value="Glycosphingolipid_Hydrolases"/>
</dbReference>
<evidence type="ECO:0000313" key="7">
    <source>
        <dbReference type="EMBL" id="MBB4749844.1"/>
    </source>
</evidence>
<gene>
    <name evidence="6" type="ORF">Alo02nite_92430</name>
    <name evidence="7" type="ORF">BJ964_004005</name>
</gene>
<dbReference type="Gene3D" id="3.20.20.80">
    <property type="entry name" value="Glycosidases"/>
    <property type="match status" value="1"/>
</dbReference>
<evidence type="ECO:0000313" key="8">
    <source>
        <dbReference type="Proteomes" id="UP000590511"/>
    </source>
</evidence>
<evidence type="ECO:0000259" key="5">
    <source>
        <dbReference type="Pfam" id="PF00150"/>
    </source>
</evidence>
<dbReference type="PANTHER" id="PTHR31308:SF5">
    <property type="entry name" value="ERGOSTERYL-BETA-GLUCOSIDASE"/>
    <property type="match status" value="1"/>
</dbReference>
<dbReference type="InterPro" id="IPR001547">
    <property type="entry name" value="Glyco_hydro_5"/>
</dbReference>
<dbReference type="Pfam" id="PF00150">
    <property type="entry name" value="Cellulase"/>
    <property type="match status" value="1"/>
</dbReference>
<dbReference type="AlphaFoldDB" id="A0A7W7HFY7"/>
<evidence type="ECO:0000256" key="4">
    <source>
        <dbReference type="SAM" id="SignalP"/>
    </source>
</evidence>
<reference evidence="7 8" key="1">
    <citation type="submission" date="2020-08" db="EMBL/GenBank/DDBJ databases">
        <title>Sequencing the genomes of 1000 actinobacteria strains.</title>
        <authorList>
            <person name="Klenk H.-P."/>
        </authorList>
    </citation>
    <scope>NUCLEOTIDE SEQUENCE [LARGE SCALE GENOMIC DNA]</scope>
    <source>
        <strain evidence="7 8">DSM 43150</strain>
    </source>
</reference>
<proteinExistence type="inferred from homology"/>
<comment type="caution">
    <text evidence="7">The sequence shown here is derived from an EMBL/GenBank/DDBJ whole genome shotgun (WGS) entry which is preliminary data.</text>
</comment>
<dbReference type="Proteomes" id="UP000631312">
    <property type="component" value="Unassembled WGS sequence"/>
</dbReference>
<keyword evidence="2 3" id="KW-0326">Glycosidase</keyword>
<dbReference type="EMBL" id="BOMP01000201">
    <property type="protein sequence ID" value="GIE46345.1"/>
    <property type="molecule type" value="Genomic_DNA"/>
</dbReference>
<feature type="signal peptide" evidence="4">
    <location>
        <begin position="1"/>
        <end position="24"/>
    </location>
</feature>
<dbReference type="InterPro" id="IPR017853">
    <property type="entry name" value="GH"/>
</dbReference>
<feature type="domain" description="Glycoside hydrolase family 5" evidence="5">
    <location>
        <begin position="31"/>
        <end position="362"/>
    </location>
</feature>
<sequence length="589" mass="62902">MRAFFVTLLLVMVGVVAPAQPASAAAPAFTDAYGREIVLRGFNVSGGTKLYENGLLPFRDTAGAAAAATAMRELTGANAIRFLISWEGVQPARDRIDTAYLARAAAQMREFTDRGIRVLIDYHQDLYSSYLFDPDSWYTGDGAPKWVIDAGTYPDESCGICILWGQNMLTNGAVRAAAHDFWHNRYGVQDAYLAQARAALTYFRANLDPTMVLGVDPFNEPFDGGLDGASGTTWEATLLMPFYQRFRAVMDETGWAAQPLYAEPLVFWNTQFGEAGGFTTIPPPGSRYVFNSHYYDGGRMTLDPTAAGDGTYSAAMNRIRDRATALGTTPFVSEFGNALSGTGSSGRTPWMVRAMYQGLDSRLSGASFWNGTTGSGPVLSATQWHWDVYSGRHSEAMNGNPDKIQTTGDAWNGEDHSVYANGALRLDRRVLDRLFPTAVAGSTIAFAYEDLARDGYAGAGRQQAWLTVPSRLPAIAGLVAGRQYGVLVWRGPSAPLGAPTELHLPGSFPSARTVVVSDLGTRSGLTASGPIAVAGESGATTARRLLLEGDGSVHVALVVNASDTASIPAATLTAAQTELLGWVAAIHAG</sequence>
<dbReference type="Proteomes" id="UP000590511">
    <property type="component" value="Unassembled WGS sequence"/>
</dbReference>
<evidence type="ECO:0000256" key="2">
    <source>
        <dbReference type="ARBA" id="ARBA00023295"/>
    </source>
</evidence>
<accession>A0A7W7HFY7</accession>
<reference evidence="6 9" key="2">
    <citation type="submission" date="2021-01" db="EMBL/GenBank/DDBJ databases">
        <title>Whole genome shotgun sequence of Actinoplanes lobatus NBRC 12513.</title>
        <authorList>
            <person name="Komaki H."/>
            <person name="Tamura T."/>
        </authorList>
    </citation>
    <scope>NUCLEOTIDE SEQUENCE [LARGE SCALE GENOMIC DNA]</scope>
    <source>
        <strain evidence="6 9">NBRC 12513</strain>
    </source>
</reference>
<protein>
    <submittedName>
        <fullName evidence="6">Endoglycosylceramidase</fullName>
    </submittedName>
</protein>